<protein>
    <submittedName>
        <fullName evidence="2">Uncharacterized protein</fullName>
    </submittedName>
</protein>
<evidence type="ECO:0000313" key="3">
    <source>
        <dbReference type="Proteomes" id="UP001479290"/>
    </source>
</evidence>
<organism evidence="2 3">
    <name type="scientific">Culter alburnus</name>
    <name type="common">Topmouth culter</name>
    <dbReference type="NCBI Taxonomy" id="194366"/>
    <lineage>
        <taxon>Eukaryota</taxon>
        <taxon>Metazoa</taxon>
        <taxon>Chordata</taxon>
        <taxon>Craniata</taxon>
        <taxon>Vertebrata</taxon>
        <taxon>Euteleostomi</taxon>
        <taxon>Actinopterygii</taxon>
        <taxon>Neopterygii</taxon>
        <taxon>Teleostei</taxon>
        <taxon>Ostariophysi</taxon>
        <taxon>Cypriniformes</taxon>
        <taxon>Xenocyprididae</taxon>
        <taxon>Xenocypridinae</taxon>
        <taxon>Culter</taxon>
    </lineage>
</organism>
<dbReference type="EMBL" id="JAWDJR010000021">
    <property type="protein sequence ID" value="KAK9955082.1"/>
    <property type="molecule type" value="Genomic_DNA"/>
</dbReference>
<dbReference type="Proteomes" id="UP001479290">
    <property type="component" value="Unassembled WGS sequence"/>
</dbReference>
<dbReference type="AlphaFoldDB" id="A0AAW1Z0Y9"/>
<feature type="non-terminal residue" evidence="2">
    <location>
        <position position="104"/>
    </location>
</feature>
<gene>
    <name evidence="2" type="ORF">ABG768_014987</name>
</gene>
<reference evidence="2 3" key="1">
    <citation type="submission" date="2024-05" db="EMBL/GenBank/DDBJ databases">
        <title>A high-quality chromosomal-level genome assembly of Topmouth culter (Culter alburnus).</title>
        <authorList>
            <person name="Zhao H."/>
        </authorList>
    </citation>
    <scope>NUCLEOTIDE SEQUENCE [LARGE SCALE GENOMIC DNA]</scope>
    <source>
        <strain evidence="2">CATC2023</strain>
        <tissue evidence="2">Muscle</tissue>
    </source>
</reference>
<proteinExistence type="predicted"/>
<feature type="non-terminal residue" evidence="2">
    <location>
        <position position="1"/>
    </location>
</feature>
<feature type="compositionally biased region" description="Polar residues" evidence="1">
    <location>
        <begin position="26"/>
        <end position="38"/>
    </location>
</feature>
<sequence>CEYTENIFYAAENRQRVFSSFGKPSHPSSPRGSDLSPSVSPPARWREGVTRHRTPAAHWLLSTGAGTVTPATRGVSIETVLDWEENTTKSCYSEAQSTVATHPD</sequence>
<accession>A0AAW1Z0Y9</accession>
<evidence type="ECO:0000256" key="1">
    <source>
        <dbReference type="SAM" id="MobiDB-lite"/>
    </source>
</evidence>
<evidence type="ECO:0000313" key="2">
    <source>
        <dbReference type="EMBL" id="KAK9955082.1"/>
    </source>
</evidence>
<feature type="region of interest" description="Disordered" evidence="1">
    <location>
        <begin position="19"/>
        <end position="50"/>
    </location>
</feature>
<comment type="caution">
    <text evidence="2">The sequence shown here is derived from an EMBL/GenBank/DDBJ whole genome shotgun (WGS) entry which is preliminary data.</text>
</comment>
<name>A0AAW1Z0Y9_CULAL</name>
<keyword evidence="3" id="KW-1185">Reference proteome</keyword>